<dbReference type="PROSITE" id="PS00906">
    <property type="entry name" value="UROD_1"/>
    <property type="match status" value="1"/>
</dbReference>
<dbReference type="HAMAP" id="MF_00218">
    <property type="entry name" value="URO_D"/>
    <property type="match status" value="1"/>
</dbReference>
<evidence type="ECO:0000256" key="2">
    <source>
        <dbReference type="ARBA" id="ARBA00009935"/>
    </source>
</evidence>
<keyword evidence="14" id="KW-1185">Reference proteome</keyword>
<dbReference type="InterPro" id="IPR038071">
    <property type="entry name" value="UROD/MetE-like_sf"/>
</dbReference>
<dbReference type="EC" id="4.1.1.37" evidence="3 8"/>
<dbReference type="Pfam" id="PF01208">
    <property type="entry name" value="URO-D"/>
    <property type="match status" value="1"/>
</dbReference>
<dbReference type="Proteomes" id="UP001060336">
    <property type="component" value="Chromosome"/>
</dbReference>
<evidence type="ECO:0000256" key="9">
    <source>
        <dbReference type="RuleBase" id="RU000554"/>
    </source>
</evidence>
<comment type="function">
    <text evidence="8">Catalyzes the decarboxylation of four acetate groups of uroporphyrinogen-III to yield coproporphyrinogen-III.</text>
</comment>
<dbReference type="PANTHER" id="PTHR21091:SF169">
    <property type="entry name" value="UROPORPHYRINOGEN DECARBOXYLASE"/>
    <property type="match status" value="1"/>
</dbReference>
<feature type="binding site" evidence="8">
    <location>
        <position position="205"/>
    </location>
    <ligand>
        <name>substrate</name>
    </ligand>
</feature>
<proteinExistence type="inferred from homology"/>
<dbReference type="InterPro" id="IPR006361">
    <property type="entry name" value="Uroporphyrinogen_deCO2ase_HemE"/>
</dbReference>
<feature type="site" description="Transition state stabilizer" evidence="8">
    <location>
        <position position="74"/>
    </location>
</feature>
<comment type="similarity">
    <text evidence="2 8 10">Belongs to the uroporphyrinogen decarboxylase family.</text>
</comment>
<evidence type="ECO:0000256" key="4">
    <source>
        <dbReference type="ARBA" id="ARBA00022490"/>
    </source>
</evidence>
<dbReference type="GO" id="GO:0005829">
    <property type="term" value="C:cytosol"/>
    <property type="evidence" value="ECO:0007669"/>
    <property type="project" value="TreeGrafter"/>
</dbReference>
<evidence type="ECO:0000256" key="6">
    <source>
        <dbReference type="ARBA" id="ARBA00023239"/>
    </source>
</evidence>
<dbReference type="KEGG" id="naci:NUH88_10925"/>
<feature type="binding site" evidence="8">
    <location>
        <begin position="24"/>
        <end position="28"/>
    </location>
    <ligand>
        <name>substrate</name>
    </ligand>
</feature>
<evidence type="ECO:0000259" key="11">
    <source>
        <dbReference type="PROSITE" id="PS00906"/>
    </source>
</evidence>
<evidence type="ECO:0000259" key="12">
    <source>
        <dbReference type="PROSITE" id="PS00907"/>
    </source>
</evidence>
<evidence type="ECO:0000256" key="1">
    <source>
        <dbReference type="ARBA" id="ARBA00004804"/>
    </source>
</evidence>
<feature type="binding site" evidence="8">
    <location>
        <position position="321"/>
    </location>
    <ligand>
        <name>substrate</name>
    </ligand>
</feature>
<dbReference type="NCBIfam" id="TIGR01464">
    <property type="entry name" value="hemE"/>
    <property type="match status" value="1"/>
</dbReference>
<dbReference type="GO" id="GO:0004853">
    <property type="term" value="F:uroporphyrinogen decarboxylase activity"/>
    <property type="evidence" value="ECO:0007669"/>
    <property type="project" value="UniProtKB-UniRule"/>
</dbReference>
<accession>A0A9J7AY37</accession>
<evidence type="ECO:0000313" key="14">
    <source>
        <dbReference type="Proteomes" id="UP001060336"/>
    </source>
</evidence>
<dbReference type="FunFam" id="3.20.20.210:FF:000007">
    <property type="entry name" value="Uroporphyrinogen decarboxylase"/>
    <property type="match status" value="1"/>
</dbReference>
<keyword evidence="5 8" id="KW-0210">Decarboxylase</keyword>
<dbReference type="PANTHER" id="PTHR21091">
    <property type="entry name" value="METHYLTETRAHYDROFOLATE:HOMOCYSTEINE METHYLTRANSFERASE RELATED"/>
    <property type="match status" value="1"/>
</dbReference>
<comment type="catalytic activity">
    <reaction evidence="8 9">
        <text>uroporphyrinogen III + 4 H(+) = coproporphyrinogen III + 4 CO2</text>
        <dbReference type="Rhea" id="RHEA:19865"/>
        <dbReference type="ChEBI" id="CHEBI:15378"/>
        <dbReference type="ChEBI" id="CHEBI:16526"/>
        <dbReference type="ChEBI" id="CHEBI:57308"/>
        <dbReference type="ChEBI" id="CHEBI:57309"/>
        <dbReference type="EC" id="4.1.1.37"/>
    </reaction>
</comment>
<organism evidence="13 14">
    <name type="scientific">Nisaea acidiphila</name>
    <dbReference type="NCBI Taxonomy" id="1862145"/>
    <lineage>
        <taxon>Bacteria</taxon>
        <taxon>Pseudomonadati</taxon>
        <taxon>Pseudomonadota</taxon>
        <taxon>Alphaproteobacteria</taxon>
        <taxon>Rhodospirillales</taxon>
        <taxon>Thalassobaculaceae</taxon>
        <taxon>Nisaea</taxon>
    </lineage>
</organism>
<dbReference type="PROSITE" id="PS00907">
    <property type="entry name" value="UROD_2"/>
    <property type="match status" value="1"/>
</dbReference>
<sequence>MTEKPILKALAGQVSDIPPIWLMRQAGRYLPEYREVRKQAGSFVDLCLNPEMAAEVTLQPIRRFGMDGAILFSDILIVPYGLGQPLKFVEGRGPVLDPVKDRQALSRLDLAGLTKRVGNVYETVSRVREALPAETTLIGFSGSPWTVITYMVEGGSSKDYAATKQWAYSDPEGFQALIDIVVEGTITYLLGQAKAGAEVLKLFDSWAGVLSPRLFRMAVLEPTKRIVSAVKSAYPDLPVIGFPRAAGANYLDYIAETGVDAVAVDTAMPIRWAVENIQSKMPIQGNLDPIALLAGGAGLEQEVKSILDVAAAGPFIFNLGHGILPTTPIEHVEQLLRHVRGK</sequence>
<dbReference type="Gene3D" id="3.20.20.210">
    <property type="match status" value="1"/>
</dbReference>
<name>A0A9J7AY37_9PROT</name>
<evidence type="ECO:0000256" key="7">
    <source>
        <dbReference type="ARBA" id="ARBA00023244"/>
    </source>
</evidence>
<dbReference type="SUPFAM" id="SSF51726">
    <property type="entry name" value="UROD/MetE-like"/>
    <property type="match status" value="1"/>
</dbReference>
<comment type="subcellular location">
    <subcellularLocation>
        <location evidence="8">Cytoplasm</location>
    </subcellularLocation>
</comment>
<comment type="caution">
    <text evidence="8">Lacks conserved residue(s) required for the propagation of feature annotation.</text>
</comment>
<dbReference type="GO" id="GO:0019353">
    <property type="term" value="P:protoporphyrinogen IX biosynthetic process from glutamate"/>
    <property type="evidence" value="ECO:0007669"/>
    <property type="project" value="TreeGrafter"/>
</dbReference>
<keyword evidence="4 8" id="KW-0963">Cytoplasm</keyword>
<comment type="subunit">
    <text evidence="8">Homodimer.</text>
</comment>
<evidence type="ECO:0000256" key="8">
    <source>
        <dbReference type="HAMAP-Rule" id="MF_00218"/>
    </source>
</evidence>
<feature type="domain" description="Uroporphyrinogen decarboxylase (URO-D)" evidence="11">
    <location>
        <begin position="19"/>
        <end position="28"/>
    </location>
</feature>
<keyword evidence="7 8" id="KW-0627">Porphyrin biosynthesis</keyword>
<dbReference type="InterPro" id="IPR000257">
    <property type="entry name" value="Uroporphyrinogen_deCOase"/>
</dbReference>
<feature type="domain" description="Uroporphyrinogen decarboxylase (URO-D)" evidence="12">
    <location>
        <begin position="138"/>
        <end position="154"/>
    </location>
</feature>
<dbReference type="CDD" id="cd00717">
    <property type="entry name" value="URO-D"/>
    <property type="match status" value="1"/>
</dbReference>
<keyword evidence="6 8" id="KW-0456">Lyase</keyword>
<evidence type="ECO:0000256" key="5">
    <source>
        <dbReference type="ARBA" id="ARBA00022793"/>
    </source>
</evidence>
<comment type="pathway">
    <text evidence="1 8 9">Porphyrin-containing compound metabolism; protoporphyrin-IX biosynthesis; coproporphyrinogen-III from 5-aminolevulinate: step 4/4.</text>
</comment>
<protein>
    <recommendedName>
        <fullName evidence="3 8">Uroporphyrinogen decarboxylase</fullName>
        <shortName evidence="8">UPD</shortName>
        <shortName evidence="8">URO-D</shortName>
        <ecNumber evidence="3 8">4.1.1.37</ecNumber>
    </recommendedName>
</protein>
<gene>
    <name evidence="8 13" type="primary">hemE</name>
    <name evidence="13" type="ORF">NUH88_10925</name>
</gene>
<feature type="binding site" evidence="8">
    <location>
        <position position="150"/>
    </location>
    <ligand>
        <name>substrate</name>
    </ligand>
</feature>
<dbReference type="EMBL" id="CP102480">
    <property type="protein sequence ID" value="UUX52192.1"/>
    <property type="molecule type" value="Genomic_DNA"/>
</dbReference>
<evidence type="ECO:0000256" key="3">
    <source>
        <dbReference type="ARBA" id="ARBA00012288"/>
    </source>
</evidence>
<dbReference type="RefSeq" id="WP_257772130.1">
    <property type="nucleotide sequence ID" value="NZ_CP102480.1"/>
</dbReference>
<reference evidence="13" key="1">
    <citation type="submission" date="2022-08" db="EMBL/GenBank/DDBJ databases">
        <title>Nisaea acidiphila sp. nov., isolated from a marine algal debris and emended description of the genus Nisaea Urios et al. 2008.</title>
        <authorList>
            <person name="Kwon K."/>
        </authorList>
    </citation>
    <scope>NUCLEOTIDE SEQUENCE</scope>
    <source>
        <strain evidence="13">MEBiC11861</strain>
    </source>
</reference>
<evidence type="ECO:0000313" key="13">
    <source>
        <dbReference type="EMBL" id="UUX52192.1"/>
    </source>
</evidence>
<dbReference type="AlphaFoldDB" id="A0A9J7AY37"/>
<feature type="binding site" evidence="8">
    <location>
        <position position="74"/>
    </location>
    <ligand>
        <name>substrate</name>
    </ligand>
</feature>
<evidence type="ECO:0000256" key="10">
    <source>
        <dbReference type="RuleBase" id="RU004169"/>
    </source>
</evidence>